<sequence>MSEPDVSVVVAVYNTMPYLTKCLNSLLRQTIGRDRIEVIAVDDGSTDGSGRELDRFARLHPDTVKVIHQANSGGPAVPSNRALDQATGRYVFFIGADDYLGSEALERLVKAADEYGSDVVLGKAVGVNSRNIHQAVFARNEVEIGLFDSALPWSLSNTKLFRRELVERHHLRYPEDMPVGSDQPFTLEACFRAKRISVLADYDFYHAVRRLNAHNITYRSRHVERLRCAESIMNFVAQLIEPGEQRDAVLLRHFTWEVARLVEDDFLRLDRGAQEQVAAGIRVLADEYLTDRIRTQLEIEPRLRISTAQRGTLDDLLAVIAQDAEHGVPPTIVDGVRWYAGYPGFRDARLDLPDSWFDVSDTAADWLARLEAIAVTWETCPDGERALTVTARTPRRDLASLTSGPIGLTAGDVTGTTLETSRDSGGSTVRAQFRVNLLLAGAAAGGALLSVRSQLTAFGGVGTAAVRAPTRPTVSRLMFRRGMRFFVITPTTSHRGQLVIAIAPVTPRRVMARLRRRLPQGGK</sequence>
<dbReference type="InterPro" id="IPR029044">
    <property type="entry name" value="Nucleotide-diphossugar_trans"/>
</dbReference>
<proteinExistence type="predicted"/>
<evidence type="ECO:0000256" key="2">
    <source>
        <dbReference type="ARBA" id="ARBA00022679"/>
    </source>
</evidence>
<dbReference type="EMBL" id="JADBEB010000001">
    <property type="protein sequence ID" value="MBE1488678.1"/>
    <property type="molecule type" value="Genomic_DNA"/>
</dbReference>
<evidence type="ECO:0000256" key="1">
    <source>
        <dbReference type="ARBA" id="ARBA00022676"/>
    </source>
</evidence>
<dbReference type="PANTHER" id="PTHR22916:SF51">
    <property type="entry name" value="GLYCOSYLTRANSFERASE EPSH-RELATED"/>
    <property type="match status" value="1"/>
</dbReference>
<organism evidence="5 6">
    <name type="scientific">Plantactinospora soyae</name>
    <dbReference type="NCBI Taxonomy" id="1544732"/>
    <lineage>
        <taxon>Bacteria</taxon>
        <taxon>Bacillati</taxon>
        <taxon>Actinomycetota</taxon>
        <taxon>Actinomycetes</taxon>
        <taxon>Micromonosporales</taxon>
        <taxon>Micromonosporaceae</taxon>
        <taxon>Plantactinospora</taxon>
    </lineage>
</organism>
<dbReference type="InterPro" id="IPR001173">
    <property type="entry name" value="Glyco_trans_2-like"/>
</dbReference>
<evidence type="ECO:0000259" key="3">
    <source>
        <dbReference type="Pfam" id="PF00535"/>
    </source>
</evidence>
<comment type="caution">
    <text evidence="5">The sequence shown here is derived from an EMBL/GenBank/DDBJ whole genome shotgun (WGS) entry which is preliminary data.</text>
</comment>
<reference evidence="5" key="1">
    <citation type="submission" date="2020-10" db="EMBL/GenBank/DDBJ databases">
        <title>Sequencing the genomes of 1000 actinobacteria strains.</title>
        <authorList>
            <person name="Klenk H.-P."/>
        </authorList>
    </citation>
    <scope>NUCLEOTIDE SEQUENCE</scope>
    <source>
        <strain evidence="5">DSM 46832</strain>
    </source>
</reference>
<dbReference type="GO" id="GO:0016757">
    <property type="term" value="F:glycosyltransferase activity"/>
    <property type="evidence" value="ECO:0007669"/>
    <property type="project" value="UniProtKB-KW"/>
</dbReference>
<dbReference type="InterPro" id="IPR054028">
    <property type="entry name" value="TarS/TarP_linker"/>
</dbReference>
<dbReference type="AlphaFoldDB" id="A0A927MBA9"/>
<dbReference type="PANTHER" id="PTHR22916">
    <property type="entry name" value="GLYCOSYLTRANSFERASE"/>
    <property type="match status" value="1"/>
</dbReference>
<dbReference type="Proteomes" id="UP000649753">
    <property type="component" value="Unassembled WGS sequence"/>
</dbReference>
<evidence type="ECO:0008006" key="7">
    <source>
        <dbReference type="Google" id="ProtNLM"/>
    </source>
</evidence>
<protein>
    <recommendedName>
        <fullName evidence="7">Glycosyl transferase</fullName>
    </recommendedName>
</protein>
<dbReference type="Gene3D" id="3.90.550.10">
    <property type="entry name" value="Spore Coat Polysaccharide Biosynthesis Protein SpsA, Chain A"/>
    <property type="match status" value="1"/>
</dbReference>
<accession>A0A927MBA9</accession>
<gene>
    <name evidence="5" type="ORF">H4W31_004316</name>
</gene>
<evidence type="ECO:0000313" key="6">
    <source>
        <dbReference type="Proteomes" id="UP000649753"/>
    </source>
</evidence>
<name>A0A927MBA9_9ACTN</name>
<evidence type="ECO:0000313" key="5">
    <source>
        <dbReference type="EMBL" id="MBE1488678.1"/>
    </source>
</evidence>
<keyword evidence="1" id="KW-0328">Glycosyltransferase</keyword>
<dbReference type="SUPFAM" id="SSF53448">
    <property type="entry name" value="Nucleotide-diphospho-sugar transferases"/>
    <property type="match status" value="1"/>
</dbReference>
<keyword evidence="2" id="KW-0808">Transferase</keyword>
<dbReference type="RefSeq" id="WP_192768284.1">
    <property type="nucleotide sequence ID" value="NZ_JADBEB010000001.1"/>
</dbReference>
<evidence type="ECO:0000259" key="4">
    <source>
        <dbReference type="Pfam" id="PF22181"/>
    </source>
</evidence>
<dbReference type="Pfam" id="PF00535">
    <property type="entry name" value="Glycos_transf_2"/>
    <property type="match status" value="1"/>
</dbReference>
<feature type="domain" description="TarS/TarP linker" evidence="4">
    <location>
        <begin position="230"/>
        <end position="319"/>
    </location>
</feature>
<dbReference type="CDD" id="cd00761">
    <property type="entry name" value="Glyco_tranf_GTA_type"/>
    <property type="match status" value="1"/>
</dbReference>
<keyword evidence="6" id="KW-1185">Reference proteome</keyword>
<dbReference type="Pfam" id="PF22181">
    <property type="entry name" value="TarS_linker"/>
    <property type="match status" value="1"/>
</dbReference>
<feature type="domain" description="Glycosyltransferase 2-like" evidence="3">
    <location>
        <begin position="7"/>
        <end position="131"/>
    </location>
</feature>